<comment type="similarity">
    <text evidence="14">Belongs to the MurCDEF family.</text>
</comment>
<evidence type="ECO:0000256" key="6">
    <source>
        <dbReference type="ARBA" id="ARBA00022618"/>
    </source>
</evidence>
<dbReference type="SUPFAM" id="SSF53244">
    <property type="entry name" value="MurD-like peptide ligases, peptide-binding domain"/>
    <property type="match status" value="1"/>
</dbReference>
<evidence type="ECO:0000256" key="3">
    <source>
        <dbReference type="ARBA" id="ARBA00012211"/>
    </source>
</evidence>
<dbReference type="InterPro" id="IPR004101">
    <property type="entry name" value="Mur_ligase_C"/>
</dbReference>
<dbReference type="Gene3D" id="3.40.50.720">
    <property type="entry name" value="NAD(P)-binding Rossmann-like Domain"/>
    <property type="match status" value="1"/>
</dbReference>
<keyword evidence="4 14" id="KW-0963">Cytoplasm</keyword>
<dbReference type="Gene3D" id="3.90.190.20">
    <property type="entry name" value="Mur ligase, C-terminal domain"/>
    <property type="match status" value="1"/>
</dbReference>
<dbReference type="InterPro" id="IPR036615">
    <property type="entry name" value="Mur_ligase_C_dom_sf"/>
</dbReference>
<keyword evidence="11 14" id="KW-0131">Cell cycle</keyword>
<accession>A0A6J4NFV9</accession>
<dbReference type="InterPro" id="IPR013221">
    <property type="entry name" value="Mur_ligase_cen"/>
</dbReference>
<evidence type="ECO:0000259" key="17">
    <source>
        <dbReference type="Pfam" id="PF08245"/>
    </source>
</evidence>
<dbReference type="EC" id="6.3.2.8" evidence="3 14"/>
<dbReference type="Gene3D" id="3.40.1190.10">
    <property type="entry name" value="Mur-like, catalytic domain"/>
    <property type="match status" value="1"/>
</dbReference>
<evidence type="ECO:0000256" key="12">
    <source>
        <dbReference type="ARBA" id="ARBA00023316"/>
    </source>
</evidence>
<evidence type="ECO:0000256" key="14">
    <source>
        <dbReference type="HAMAP-Rule" id="MF_00046"/>
    </source>
</evidence>
<dbReference type="InterPro" id="IPR036565">
    <property type="entry name" value="Mur-like_cat_sf"/>
</dbReference>
<keyword evidence="9 14" id="KW-0133">Cell shape</keyword>
<dbReference type="Pfam" id="PF02875">
    <property type="entry name" value="Mur_ligase_C"/>
    <property type="match status" value="1"/>
</dbReference>
<dbReference type="HAMAP" id="MF_00046">
    <property type="entry name" value="MurC"/>
    <property type="match status" value="1"/>
</dbReference>
<dbReference type="InterPro" id="IPR050061">
    <property type="entry name" value="MurCDEF_pg_biosynth"/>
</dbReference>
<keyword evidence="8 14" id="KW-0067">ATP-binding</keyword>
<keyword evidence="5 14" id="KW-0436">Ligase</keyword>
<keyword evidence="12 14" id="KW-0961">Cell wall biogenesis/degradation</keyword>
<feature type="domain" description="Mur ligase central" evidence="17">
    <location>
        <begin position="123"/>
        <end position="304"/>
    </location>
</feature>
<dbReference type="EMBL" id="CADCUM010000078">
    <property type="protein sequence ID" value="CAA9383439.1"/>
    <property type="molecule type" value="Genomic_DNA"/>
</dbReference>
<feature type="domain" description="Mur ligase C-terminal" evidence="16">
    <location>
        <begin position="327"/>
        <end position="457"/>
    </location>
</feature>
<evidence type="ECO:0000256" key="13">
    <source>
        <dbReference type="ARBA" id="ARBA00047833"/>
    </source>
</evidence>
<evidence type="ECO:0000256" key="9">
    <source>
        <dbReference type="ARBA" id="ARBA00022960"/>
    </source>
</evidence>
<dbReference type="SUPFAM" id="SSF53623">
    <property type="entry name" value="MurD-like peptide ligases, catalytic domain"/>
    <property type="match status" value="1"/>
</dbReference>
<evidence type="ECO:0000256" key="1">
    <source>
        <dbReference type="ARBA" id="ARBA00004496"/>
    </source>
</evidence>
<dbReference type="Pfam" id="PF01225">
    <property type="entry name" value="Mur_ligase"/>
    <property type="match status" value="1"/>
</dbReference>
<sequence length="473" mass="48918">MRIPVPEQILPADALGRVHFVGVGGAGLSAIARIMAARGIEVSGSDDQDTPFLPALRELGVTCHLGYDAGHLGDLADGDTVVVTTAAREDNVEVAEARRRGLRLLPRSAGLAAVMAGSRVLAVAGTHGKTTTTGLLTSALLAAGTDPSYAVGGVLTATGRNADAGSDDLFVAEADESDGAFLVYRPHAAIVTNVEADHLDNWGTEEAYRQAFVDFVATVDRSGFLVCVADDAGAADLAATARADGREVVTVGESEGCDLRIVDLALDGTTSRCRVLQDGVELGEMRLRIPGRHYVLDAAAALATGLRLGLDFADLTAGLAGFTGTGRRMEPKGEAAGVRVYDSYAHHPVEIAGDLQAARAVAGTGRVVVAFQPHLVSRTRIFGEEMGRALGAADEVVVLDVYVAREEPDPAVTGRLVADAVPLPSDAVHYVPALADAAAVLARCARPDDVVITLGAGDVTTLGPQVVGLLEER</sequence>
<dbReference type="AlphaFoldDB" id="A0A6J4NFV9"/>
<feature type="binding site" evidence="14">
    <location>
        <begin position="125"/>
        <end position="131"/>
    </location>
    <ligand>
        <name>ATP</name>
        <dbReference type="ChEBI" id="CHEBI:30616"/>
    </ligand>
</feature>
<name>A0A6J4NFV9_9ACTN</name>
<dbReference type="InterPro" id="IPR005758">
    <property type="entry name" value="UDP-N-AcMur_Ala_ligase_MurC"/>
</dbReference>
<evidence type="ECO:0000259" key="15">
    <source>
        <dbReference type="Pfam" id="PF01225"/>
    </source>
</evidence>
<dbReference type="InterPro" id="IPR000713">
    <property type="entry name" value="Mur_ligase_N"/>
</dbReference>
<dbReference type="GO" id="GO:0008360">
    <property type="term" value="P:regulation of cell shape"/>
    <property type="evidence" value="ECO:0007669"/>
    <property type="project" value="UniProtKB-KW"/>
</dbReference>
<evidence type="ECO:0000313" key="18">
    <source>
        <dbReference type="EMBL" id="CAA9383439.1"/>
    </source>
</evidence>
<dbReference type="PANTHER" id="PTHR43445">
    <property type="entry name" value="UDP-N-ACETYLMURAMATE--L-ALANINE LIGASE-RELATED"/>
    <property type="match status" value="1"/>
</dbReference>
<evidence type="ECO:0000259" key="16">
    <source>
        <dbReference type="Pfam" id="PF02875"/>
    </source>
</evidence>
<evidence type="ECO:0000256" key="2">
    <source>
        <dbReference type="ARBA" id="ARBA00004752"/>
    </source>
</evidence>
<reference evidence="18" key="1">
    <citation type="submission" date="2020-02" db="EMBL/GenBank/DDBJ databases">
        <authorList>
            <person name="Meier V. D."/>
        </authorList>
    </citation>
    <scope>NUCLEOTIDE SEQUENCE</scope>
    <source>
        <strain evidence="18">AVDCRST_MAG32</strain>
    </source>
</reference>
<evidence type="ECO:0000256" key="11">
    <source>
        <dbReference type="ARBA" id="ARBA00023306"/>
    </source>
</evidence>
<organism evidence="18">
    <name type="scientific">uncultured Nocardioides sp</name>
    <dbReference type="NCBI Taxonomy" id="198441"/>
    <lineage>
        <taxon>Bacteria</taxon>
        <taxon>Bacillati</taxon>
        <taxon>Actinomycetota</taxon>
        <taxon>Actinomycetes</taxon>
        <taxon>Propionibacteriales</taxon>
        <taxon>Nocardioidaceae</taxon>
        <taxon>Nocardioides</taxon>
        <taxon>environmental samples</taxon>
    </lineage>
</organism>
<evidence type="ECO:0000256" key="8">
    <source>
        <dbReference type="ARBA" id="ARBA00022840"/>
    </source>
</evidence>
<dbReference type="GO" id="GO:0008763">
    <property type="term" value="F:UDP-N-acetylmuramate-L-alanine ligase activity"/>
    <property type="evidence" value="ECO:0007669"/>
    <property type="project" value="UniProtKB-UniRule"/>
</dbReference>
<dbReference type="GO" id="GO:0051301">
    <property type="term" value="P:cell division"/>
    <property type="evidence" value="ECO:0007669"/>
    <property type="project" value="UniProtKB-KW"/>
</dbReference>
<dbReference type="UniPathway" id="UPA00219"/>
<comment type="subcellular location">
    <subcellularLocation>
        <location evidence="1 14">Cytoplasm</location>
    </subcellularLocation>
</comment>
<evidence type="ECO:0000256" key="10">
    <source>
        <dbReference type="ARBA" id="ARBA00022984"/>
    </source>
</evidence>
<comment type="catalytic activity">
    <reaction evidence="13 14">
        <text>UDP-N-acetyl-alpha-D-muramate + L-alanine + ATP = UDP-N-acetyl-alpha-D-muramoyl-L-alanine + ADP + phosphate + H(+)</text>
        <dbReference type="Rhea" id="RHEA:23372"/>
        <dbReference type="ChEBI" id="CHEBI:15378"/>
        <dbReference type="ChEBI" id="CHEBI:30616"/>
        <dbReference type="ChEBI" id="CHEBI:43474"/>
        <dbReference type="ChEBI" id="CHEBI:57972"/>
        <dbReference type="ChEBI" id="CHEBI:70757"/>
        <dbReference type="ChEBI" id="CHEBI:83898"/>
        <dbReference type="ChEBI" id="CHEBI:456216"/>
        <dbReference type="EC" id="6.3.2.8"/>
    </reaction>
</comment>
<dbReference type="NCBIfam" id="TIGR01082">
    <property type="entry name" value="murC"/>
    <property type="match status" value="1"/>
</dbReference>
<evidence type="ECO:0000256" key="4">
    <source>
        <dbReference type="ARBA" id="ARBA00022490"/>
    </source>
</evidence>
<protein>
    <recommendedName>
        <fullName evidence="3 14">UDP-N-acetylmuramate--L-alanine ligase</fullName>
        <ecNumber evidence="3 14">6.3.2.8</ecNumber>
    </recommendedName>
    <alternativeName>
        <fullName evidence="14">UDP-N-acetylmuramoyl-L-alanine synthetase</fullName>
    </alternativeName>
</protein>
<dbReference type="GO" id="GO:0005524">
    <property type="term" value="F:ATP binding"/>
    <property type="evidence" value="ECO:0007669"/>
    <property type="project" value="UniProtKB-UniRule"/>
</dbReference>
<proteinExistence type="inferred from homology"/>
<feature type="domain" description="Mur ligase N-terminal catalytic" evidence="15">
    <location>
        <begin position="18"/>
        <end position="118"/>
    </location>
</feature>
<gene>
    <name evidence="14" type="primary">murC</name>
    <name evidence="18" type="ORF">AVDCRST_MAG32-1818</name>
</gene>
<dbReference type="SUPFAM" id="SSF51984">
    <property type="entry name" value="MurCD N-terminal domain"/>
    <property type="match status" value="1"/>
</dbReference>
<keyword evidence="7 14" id="KW-0547">Nucleotide-binding</keyword>
<evidence type="ECO:0000256" key="5">
    <source>
        <dbReference type="ARBA" id="ARBA00022598"/>
    </source>
</evidence>
<dbReference type="PANTHER" id="PTHR43445:SF3">
    <property type="entry name" value="UDP-N-ACETYLMURAMATE--L-ALANINE LIGASE"/>
    <property type="match status" value="1"/>
</dbReference>
<dbReference type="GO" id="GO:0071555">
    <property type="term" value="P:cell wall organization"/>
    <property type="evidence" value="ECO:0007669"/>
    <property type="project" value="UniProtKB-KW"/>
</dbReference>
<keyword evidence="6 14" id="KW-0132">Cell division</keyword>
<evidence type="ECO:0000256" key="7">
    <source>
        <dbReference type="ARBA" id="ARBA00022741"/>
    </source>
</evidence>
<dbReference type="GO" id="GO:0009252">
    <property type="term" value="P:peptidoglycan biosynthetic process"/>
    <property type="evidence" value="ECO:0007669"/>
    <property type="project" value="UniProtKB-UniRule"/>
</dbReference>
<dbReference type="GO" id="GO:0005737">
    <property type="term" value="C:cytoplasm"/>
    <property type="evidence" value="ECO:0007669"/>
    <property type="project" value="UniProtKB-SubCell"/>
</dbReference>
<dbReference type="Pfam" id="PF08245">
    <property type="entry name" value="Mur_ligase_M"/>
    <property type="match status" value="1"/>
</dbReference>
<comment type="pathway">
    <text evidence="2 14">Cell wall biogenesis; peptidoglycan biosynthesis.</text>
</comment>
<keyword evidence="10 14" id="KW-0573">Peptidoglycan synthesis</keyword>
<comment type="function">
    <text evidence="14">Cell wall formation.</text>
</comment>